<dbReference type="Proteomes" id="UP001175226">
    <property type="component" value="Unassembled WGS sequence"/>
</dbReference>
<organism evidence="1 2">
    <name type="scientific">Armillaria borealis</name>
    <dbReference type="NCBI Taxonomy" id="47425"/>
    <lineage>
        <taxon>Eukaryota</taxon>
        <taxon>Fungi</taxon>
        <taxon>Dikarya</taxon>
        <taxon>Basidiomycota</taxon>
        <taxon>Agaricomycotina</taxon>
        <taxon>Agaricomycetes</taxon>
        <taxon>Agaricomycetidae</taxon>
        <taxon>Agaricales</taxon>
        <taxon>Marasmiineae</taxon>
        <taxon>Physalacriaceae</taxon>
        <taxon>Armillaria</taxon>
    </lineage>
</organism>
<reference evidence="1" key="1">
    <citation type="submission" date="2023-06" db="EMBL/GenBank/DDBJ databases">
        <authorList>
            <consortium name="Lawrence Berkeley National Laboratory"/>
            <person name="Ahrendt S."/>
            <person name="Sahu N."/>
            <person name="Indic B."/>
            <person name="Wong-Bajracharya J."/>
            <person name="Merenyi Z."/>
            <person name="Ke H.-M."/>
            <person name="Monk M."/>
            <person name="Kocsube S."/>
            <person name="Drula E."/>
            <person name="Lipzen A."/>
            <person name="Balint B."/>
            <person name="Henrissat B."/>
            <person name="Andreopoulos B."/>
            <person name="Martin F.M."/>
            <person name="Harder C.B."/>
            <person name="Rigling D."/>
            <person name="Ford K.L."/>
            <person name="Foster G.D."/>
            <person name="Pangilinan J."/>
            <person name="Papanicolaou A."/>
            <person name="Barry K."/>
            <person name="LaButti K."/>
            <person name="Viragh M."/>
            <person name="Koriabine M."/>
            <person name="Yan M."/>
            <person name="Riley R."/>
            <person name="Champramary S."/>
            <person name="Plett K.L."/>
            <person name="Tsai I.J."/>
            <person name="Slot J."/>
            <person name="Sipos G."/>
            <person name="Plett J."/>
            <person name="Nagy L.G."/>
            <person name="Grigoriev I.V."/>
        </authorList>
    </citation>
    <scope>NUCLEOTIDE SEQUENCE</scope>
    <source>
        <strain evidence="1">FPL87.14</strain>
    </source>
</reference>
<comment type="caution">
    <text evidence="1">The sequence shown here is derived from an EMBL/GenBank/DDBJ whole genome shotgun (WGS) entry which is preliminary data.</text>
</comment>
<evidence type="ECO:0000313" key="1">
    <source>
        <dbReference type="EMBL" id="KAK0441049.1"/>
    </source>
</evidence>
<dbReference type="AlphaFoldDB" id="A0AA39MPA2"/>
<accession>A0AA39MPA2</accession>
<sequence>MGRSKRNVRSLSLSWTRLTGSGMAHGPPGGNVNNMLTLAALCLRPSITHSTLSTFQILSNADEHGGESVEHLFMKRLHTVPLILFAFQFRVSCHPAMYRTPDVGMSNSRVSMLLDFHLGLVMISSFKIQRFNTDLIKFWRVVRGCQCGVQFHIE</sequence>
<name>A0AA39MPA2_9AGAR</name>
<keyword evidence="2" id="KW-1185">Reference proteome</keyword>
<evidence type="ECO:0000313" key="2">
    <source>
        <dbReference type="Proteomes" id="UP001175226"/>
    </source>
</evidence>
<gene>
    <name evidence="1" type="ORF">EV421DRAFT_742877</name>
</gene>
<dbReference type="EMBL" id="JAUEPT010000031">
    <property type="protein sequence ID" value="KAK0441049.1"/>
    <property type="molecule type" value="Genomic_DNA"/>
</dbReference>
<protein>
    <submittedName>
        <fullName evidence="1">Uncharacterized protein</fullName>
    </submittedName>
</protein>
<proteinExistence type="predicted"/>